<dbReference type="NCBIfam" id="NF006761">
    <property type="entry name" value="PRK09282.1"/>
    <property type="match status" value="1"/>
</dbReference>
<dbReference type="GO" id="GO:0006094">
    <property type="term" value="P:gluconeogenesis"/>
    <property type="evidence" value="ECO:0007669"/>
    <property type="project" value="UniProtKB-UniPathway"/>
</dbReference>
<keyword evidence="10" id="KW-0511">Multifunctional enzyme</keyword>
<keyword evidence="21" id="KW-1185">Reference proteome</keyword>
<dbReference type="InterPro" id="IPR005930">
    <property type="entry name" value="Pyruv_COase"/>
</dbReference>
<feature type="binding site" evidence="13">
    <location>
        <position position="238"/>
    </location>
    <ligand>
        <name>ATP</name>
        <dbReference type="ChEBI" id="CHEBI:30616"/>
    </ligand>
</feature>
<dbReference type="EMBL" id="QJTI01000016">
    <property type="protein sequence ID" value="PYF01936.1"/>
    <property type="molecule type" value="Genomic_DNA"/>
</dbReference>
<feature type="binding site" evidence="14">
    <location>
        <position position="741"/>
    </location>
    <ligand>
        <name>Mn(2+)</name>
        <dbReference type="ChEBI" id="CHEBI:29035"/>
    </ligand>
</feature>
<dbReference type="PROSITE" id="PS00867">
    <property type="entry name" value="CPSASE_2"/>
    <property type="match status" value="1"/>
</dbReference>
<protein>
    <recommendedName>
        <fullName evidence="3 11">Pyruvate carboxylase</fullName>
        <ecNumber evidence="3 11">6.4.1.1</ecNumber>
    </recommendedName>
</protein>
<dbReference type="SMART" id="SM00878">
    <property type="entry name" value="Biotin_carb_C"/>
    <property type="match status" value="1"/>
</dbReference>
<dbReference type="AlphaFoldDB" id="A0A318TBG4"/>
<evidence type="ECO:0000256" key="1">
    <source>
        <dbReference type="ARBA" id="ARBA00001953"/>
    </source>
</evidence>
<feature type="domain" description="Biotin carboxylation" evidence="18">
    <location>
        <begin position="3"/>
        <end position="457"/>
    </location>
</feature>
<dbReference type="PROSITE" id="PS50975">
    <property type="entry name" value="ATP_GRASP"/>
    <property type="match status" value="1"/>
</dbReference>
<feature type="active site" evidence="12">
    <location>
        <position position="296"/>
    </location>
</feature>
<dbReference type="NCBIfam" id="TIGR01235">
    <property type="entry name" value="pyruv_carbox"/>
    <property type="match status" value="1"/>
</dbReference>
<dbReference type="RefSeq" id="WP_110781481.1">
    <property type="nucleotide sequence ID" value="NZ_QJTI01000016.1"/>
</dbReference>
<dbReference type="Pfam" id="PF00289">
    <property type="entry name" value="Biotin_carb_N"/>
    <property type="match status" value="1"/>
</dbReference>
<feature type="binding site" evidence="13">
    <location>
        <position position="615"/>
    </location>
    <ligand>
        <name>substrate</name>
    </ligand>
</feature>
<dbReference type="FunFam" id="3.40.50.20:FF:000010">
    <property type="entry name" value="Propionyl-CoA carboxylase subunit alpha"/>
    <property type="match status" value="1"/>
</dbReference>
<feature type="domain" description="Pyruvate carboxyltransferase" evidence="19">
    <location>
        <begin position="534"/>
        <end position="802"/>
    </location>
</feature>
<dbReference type="FunFam" id="3.30.1490.20:FF:000018">
    <property type="entry name" value="Biotin carboxylase"/>
    <property type="match status" value="1"/>
</dbReference>
<evidence type="ECO:0000256" key="7">
    <source>
        <dbReference type="ARBA" id="ARBA00022741"/>
    </source>
</evidence>
<evidence type="ECO:0000256" key="10">
    <source>
        <dbReference type="ARBA" id="ARBA00023268"/>
    </source>
</evidence>
<dbReference type="PANTHER" id="PTHR43778:SF2">
    <property type="entry name" value="PYRUVATE CARBOXYLASE, MITOCHONDRIAL"/>
    <property type="match status" value="1"/>
</dbReference>
<dbReference type="InterPro" id="IPR055268">
    <property type="entry name" value="PCB-like"/>
</dbReference>
<dbReference type="GO" id="GO:0046872">
    <property type="term" value="F:metal ion binding"/>
    <property type="evidence" value="ECO:0007669"/>
    <property type="project" value="UniProtKB-KW"/>
</dbReference>
<dbReference type="CDD" id="cd07937">
    <property type="entry name" value="DRE_TIM_PC_TC_5S"/>
    <property type="match status" value="1"/>
</dbReference>
<dbReference type="PIRSF" id="PIRSF001594">
    <property type="entry name" value="Pyruv_carbox"/>
    <property type="match status" value="1"/>
</dbReference>
<comment type="caution">
    <text evidence="20">The sequence shown here is derived from an EMBL/GenBank/DDBJ whole genome shotgun (WGS) entry which is preliminary data.</text>
</comment>
<dbReference type="InterPro" id="IPR011053">
    <property type="entry name" value="Single_hybrid_motif"/>
</dbReference>
<dbReference type="Gene3D" id="3.30.470.20">
    <property type="entry name" value="ATP-grasp fold, B domain"/>
    <property type="match status" value="1"/>
</dbReference>
<dbReference type="InterPro" id="IPR001882">
    <property type="entry name" value="Biotin_BS"/>
</dbReference>
<evidence type="ECO:0000256" key="14">
    <source>
        <dbReference type="PIRSR" id="PIRSR001594-3"/>
    </source>
</evidence>
<dbReference type="SUPFAM" id="SSF89000">
    <property type="entry name" value="post-HMGL domain-like"/>
    <property type="match status" value="1"/>
</dbReference>
<dbReference type="Gene3D" id="3.20.20.70">
    <property type="entry name" value="Aldolase class I"/>
    <property type="match status" value="1"/>
</dbReference>
<dbReference type="FunFam" id="3.20.20.70:FF:000033">
    <property type="entry name" value="Pyruvate carboxylase"/>
    <property type="match status" value="1"/>
</dbReference>
<evidence type="ECO:0000256" key="4">
    <source>
        <dbReference type="ARBA" id="ARBA00022432"/>
    </source>
</evidence>
<dbReference type="PROSITE" id="PS00866">
    <property type="entry name" value="CPSASE_1"/>
    <property type="match status" value="1"/>
</dbReference>
<evidence type="ECO:0000313" key="21">
    <source>
        <dbReference type="Proteomes" id="UP000248148"/>
    </source>
</evidence>
<dbReference type="GO" id="GO:0004736">
    <property type="term" value="F:pyruvate carboxylase activity"/>
    <property type="evidence" value="ECO:0007669"/>
    <property type="project" value="UniProtKB-EC"/>
</dbReference>
<evidence type="ECO:0000256" key="9">
    <source>
        <dbReference type="ARBA" id="ARBA00023267"/>
    </source>
</evidence>
<dbReference type="Gene3D" id="3.10.600.10">
    <property type="entry name" value="pyruvate carboxylase f1077a mutant domain"/>
    <property type="match status" value="2"/>
</dbReference>
<dbReference type="PROSITE" id="PS50991">
    <property type="entry name" value="PYR_CT"/>
    <property type="match status" value="1"/>
</dbReference>
<evidence type="ECO:0000256" key="8">
    <source>
        <dbReference type="ARBA" id="ARBA00022840"/>
    </source>
</evidence>
<dbReference type="SUPFAM" id="SSF56059">
    <property type="entry name" value="Glutathione synthetase ATP-binding domain-like"/>
    <property type="match status" value="1"/>
</dbReference>
<keyword evidence="4" id="KW-0312">Gluconeogenesis</keyword>
<gene>
    <name evidence="20" type="ORF">BJ122_11668</name>
</gene>
<feature type="domain" description="Lipoyl-binding" evidence="16">
    <location>
        <begin position="1074"/>
        <end position="1149"/>
    </location>
</feature>
<feature type="modified residue" description="N6-biotinyllysine" evidence="15">
    <location>
        <position position="1115"/>
    </location>
</feature>
<dbReference type="InterPro" id="IPR000089">
    <property type="entry name" value="Biotin_lipoyl"/>
</dbReference>
<feature type="binding site" evidence="14">
    <location>
        <position position="743"/>
    </location>
    <ligand>
        <name>Mn(2+)</name>
        <dbReference type="ChEBI" id="CHEBI:29035"/>
    </ligand>
</feature>
<dbReference type="PROSITE" id="PS50968">
    <property type="entry name" value="BIOTINYL_LIPOYL"/>
    <property type="match status" value="1"/>
</dbReference>
<dbReference type="Pfam" id="PF02436">
    <property type="entry name" value="PYC_OADA"/>
    <property type="match status" value="1"/>
</dbReference>
<evidence type="ECO:0000256" key="3">
    <source>
        <dbReference type="ARBA" id="ARBA00013057"/>
    </source>
</evidence>
<dbReference type="GO" id="GO:0005524">
    <property type="term" value="F:ATP binding"/>
    <property type="evidence" value="ECO:0007669"/>
    <property type="project" value="UniProtKB-UniRule"/>
</dbReference>
<feature type="domain" description="ATP-grasp" evidence="17">
    <location>
        <begin position="123"/>
        <end position="321"/>
    </location>
</feature>
<feature type="binding site" evidence="13">
    <location>
        <position position="876"/>
    </location>
    <ligand>
        <name>substrate</name>
    </ligand>
</feature>
<feature type="modified residue" description="N6-carboxylysine" evidence="15">
    <location>
        <position position="712"/>
    </location>
</feature>
<evidence type="ECO:0000256" key="5">
    <source>
        <dbReference type="ARBA" id="ARBA00022598"/>
    </source>
</evidence>
<dbReference type="InterPro" id="IPR011761">
    <property type="entry name" value="ATP-grasp"/>
</dbReference>
<dbReference type="InterPro" id="IPR011764">
    <property type="entry name" value="Biotin_carboxylation_dom"/>
</dbReference>
<evidence type="ECO:0000259" key="16">
    <source>
        <dbReference type="PROSITE" id="PS50968"/>
    </source>
</evidence>
<comment type="cofactor">
    <cofactor evidence="1 11">
        <name>biotin</name>
        <dbReference type="ChEBI" id="CHEBI:57586"/>
    </cofactor>
</comment>
<keyword evidence="9 11" id="KW-0092">Biotin</keyword>
<evidence type="ECO:0000256" key="11">
    <source>
        <dbReference type="PIRNR" id="PIRNR001594"/>
    </source>
</evidence>
<dbReference type="SUPFAM" id="SSF51246">
    <property type="entry name" value="Rudiment single hybrid motif"/>
    <property type="match status" value="1"/>
</dbReference>
<evidence type="ECO:0000256" key="15">
    <source>
        <dbReference type="PIRSR" id="PIRSR001594-4"/>
    </source>
</evidence>
<dbReference type="PANTHER" id="PTHR43778">
    <property type="entry name" value="PYRUVATE CARBOXYLASE"/>
    <property type="match status" value="1"/>
</dbReference>
<organism evidence="20 21">
    <name type="scientific">Rhodopseudomonas faecalis</name>
    <dbReference type="NCBI Taxonomy" id="99655"/>
    <lineage>
        <taxon>Bacteria</taxon>
        <taxon>Pseudomonadati</taxon>
        <taxon>Pseudomonadota</taxon>
        <taxon>Alphaproteobacteria</taxon>
        <taxon>Hyphomicrobiales</taxon>
        <taxon>Nitrobacteraceae</taxon>
        <taxon>Rhodopseudomonas</taxon>
    </lineage>
</organism>
<dbReference type="SUPFAM" id="SSF51569">
    <property type="entry name" value="Aldolase"/>
    <property type="match status" value="1"/>
</dbReference>
<dbReference type="InterPro" id="IPR013785">
    <property type="entry name" value="Aldolase_TIM"/>
</dbReference>
<evidence type="ECO:0000259" key="18">
    <source>
        <dbReference type="PROSITE" id="PS50979"/>
    </source>
</evidence>
<dbReference type="PROSITE" id="PS50979">
    <property type="entry name" value="BC"/>
    <property type="match status" value="1"/>
</dbReference>
<keyword evidence="5 11" id="KW-0436">Ligase</keyword>
<feature type="binding site" description="via carbamate group" evidence="14">
    <location>
        <position position="712"/>
    </location>
    <ligand>
        <name>Mn(2+)</name>
        <dbReference type="ChEBI" id="CHEBI:29035"/>
    </ligand>
</feature>
<keyword evidence="8 11" id="KW-0067">ATP-binding</keyword>
<dbReference type="EC" id="6.4.1.1" evidence="3 11"/>
<comment type="function">
    <text evidence="11">Catalyzes a 2-step reaction, involving the ATP-dependent carboxylation of the covalently attached biotin in the first step and the transfer of the carboxyl group to pyruvate in the second.</text>
</comment>
<dbReference type="Gene3D" id="2.40.50.100">
    <property type="match status" value="1"/>
</dbReference>
<sequence>MLKIKKILVANRSEIAIRVFRAANELGLQTVAVFAEEDKLALHRFKADEAYQVGKGLGPIEAYLSIPEIIRVAKLSGSDAIHPGYGFLSESPEFADACAEAGITFIGPSSDTMRRLGNKVAARNLAISVGVPVMPATDPLPDDLETIKKLAAEIGYPVMLKASWGGGGRGMRVIRDEAQLVNDVIVAKREAKAAFGKDEVYLEKLVERARHVEVQILGDKHGNVVHLFERDCSVQRRHQKVVERAPAPYLTEAQRQELCGYAVAIAKATNYVAAGTVEFLMDADTGKFYFIEVNPRIQVEHTVTEQVTGIDIVKAQIHIIEGETIGRPGSGVPAQGDVRLYGHALQCRITTEDPENKFVPDYGRITAYRGAMGFGIRLDGGTAYSGAVITRFYDPLLEKVTAWGTTPEETIARMDRALREFRIRGVATNLAFLEQVISHPKFRDNSYTTRFIDETPELTRGQRRRDRATKLLSFIADVTVNGHPEVRGRAVPPKDAPKPVAPVFDAPIVPGTKQILDERGPKGLADWMLNEKRILITDTTMRDGHQSLLATRMRSHDIVAAAESYARGLPQLFSLECWGGATFDVAMRFLTEDPWERLAQIREKVPNILLQMLLRGANGVGYANYPDNVVRFFVREAAKGGVDVFRIFDALNWMENIRPAIDAVASENKIAEASVCYTGDILDPDRAKYSLKYYVDLAKEMERAGAHVLGVKDMAGLLKPPAAKVLFKALREEIQIPIHFHTHDTSGIAAASVLAAVEAGVDAVDAAMDALSGLTSQPCLGSIVQALRGTERDSGLDPAVIRQLSFYWEAVRTQYRAFESDLRSGASEVYLHEMPGGQFTNLKEQARALGLETRWHEVAQTYADVNRLFGDIVKVTPTSKVVGDMALAMVAAGITIKDVEDPAKDVAFPDSVVQLFRGDLGQPPGGWPKALQAKILKGQPAYTDRPGAKMAPADLEAVRAELAKKTGKDAAAVSDADLASYLMYPKVFTDYARMQEQYGPTAALPTPIYFYGVQPGDEIAIEIEKGKTLVVLAQAIGETDDTGQVKVFFELNGQPRIAKVPNRSATAKIVARRKAEEGNAAHVAAPMPGVVATVAVQAGQDVKAGDVLLSIEAMKMETALHAERDGKIAEVLVSAGSPIDAKDLLIVYG</sequence>
<comment type="catalytic activity">
    <reaction evidence="11">
        <text>hydrogencarbonate + pyruvate + ATP = oxaloacetate + ADP + phosphate + H(+)</text>
        <dbReference type="Rhea" id="RHEA:20844"/>
        <dbReference type="ChEBI" id="CHEBI:15361"/>
        <dbReference type="ChEBI" id="CHEBI:15378"/>
        <dbReference type="ChEBI" id="CHEBI:16452"/>
        <dbReference type="ChEBI" id="CHEBI:17544"/>
        <dbReference type="ChEBI" id="CHEBI:30616"/>
        <dbReference type="ChEBI" id="CHEBI:43474"/>
        <dbReference type="ChEBI" id="CHEBI:456216"/>
        <dbReference type="EC" id="6.4.1.1"/>
    </reaction>
</comment>
<keyword evidence="7 11" id="KW-0547">Nucleotide-binding</keyword>
<dbReference type="OrthoDB" id="9763189at2"/>
<dbReference type="InterPro" id="IPR016185">
    <property type="entry name" value="PreATP-grasp_dom_sf"/>
</dbReference>
<name>A0A318TBG4_9BRAD</name>
<accession>A0A318TBG4</accession>
<dbReference type="Pfam" id="PF02785">
    <property type="entry name" value="Biotin_carb_C"/>
    <property type="match status" value="1"/>
</dbReference>
<evidence type="ECO:0000256" key="6">
    <source>
        <dbReference type="ARBA" id="ARBA00022723"/>
    </source>
</evidence>
<dbReference type="Pfam" id="PF00682">
    <property type="entry name" value="HMGL-like"/>
    <property type="match status" value="1"/>
</dbReference>
<dbReference type="Pfam" id="PF02786">
    <property type="entry name" value="CPSase_L_D2"/>
    <property type="match status" value="1"/>
</dbReference>
<dbReference type="InterPro" id="IPR003379">
    <property type="entry name" value="Carboxylase_cons_dom"/>
</dbReference>
<evidence type="ECO:0000259" key="17">
    <source>
        <dbReference type="PROSITE" id="PS50975"/>
    </source>
</evidence>
<dbReference type="PROSITE" id="PS00188">
    <property type="entry name" value="BIOTIN"/>
    <property type="match status" value="1"/>
</dbReference>
<evidence type="ECO:0000259" key="19">
    <source>
        <dbReference type="PROSITE" id="PS50991"/>
    </source>
</evidence>
<dbReference type="UniPathway" id="UPA00138"/>
<dbReference type="CDD" id="cd06850">
    <property type="entry name" value="biotinyl_domain"/>
    <property type="match status" value="1"/>
</dbReference>
<dbReference type="FunFam" id="2.40.50.100:FF:000003">
    <property type="entry name" value="Acetyl-CoA carboxylase biotin carboxyl carrier protein"/>
    <property type="match status" value="1"/>
</dbReference>
<dbReference type="Pfam" id="PF00364">
    <property type="entry name" value="Biotin_lipoyl"/>
    <property type="match status" value="1"/>
</dbReference>
<dbReference type="InterPro" id="IPR005481">
    <property type="entry name" value="BC-like_N"/>
</dbReference>
<evidence type="ECO:0000256" key="12">
    <source>
        <dbReference type="PIRSR" id="PIRSR001594-1"/>
    </source>
</evidence>
<feature type="binding site" evidence="14">
    <location>
        <position position="543"/>
    </location>
    <ligand>
        <name>Mn(2+)</name>
        <dbReference type="ChEBI" id="CHEBI:29035"/>
    </ligand>
</feature>
<feature type="binding site" evidence="13">
    <location>
        <position position="119"/>
    </location>
    <ligand>
        <name>ATP</name>
        <dbReference type="ChEBI" id="CHEBI:30616"/>
    </ligand>
</feature>
<evidence type="ECO:0000313" key="20">
    <source>
        <dbReference type="EMBL" id="PYF01936.1"/>
    </source>
</evidence>
<evidence type="ECO:0000256" key="2">
    <source>
        <dbReference type="ARBA" id="ARBA00004742"/>
    </source>
</evidence>
<comment type="pathway">
    <text evidence="2">Carbohydrate biosynthesis; gluconeogenesis.</text>
</comment>
<feature type="binding site" evidence="13">
    <location>
        <position position="203"/>
    </location>
    <ligand>
        <name>ATP</name>
        <dbReference type="ChEBI" id="CHEBI:30616"/>
    </ligand>
</feature>
<keyword evidence="20" id="KW-0670">Pyruvate</keyword>
<dbReference type="InterPro" id="IPR000891">
    <property type="entry name" value="PYR_CT"/>
</dbReference>
<dbReference type="GO" id="GO:0005737">
    <property type="term" value="C:cytoplasm"/>
    <property type="evidence" value="ECO:0007669"/>
    <property type="project" value="TreeGrafter"/>
</dbReference>
<keyword evidence="6 14" id="KW-0479">Metal-binding</keyword>
<dbReference type="NCBIfam" id="NF009554">
    <property type="entry name" value="PRK12999.1"/>
    <property type="match status" value="1"/>
</dbReference>
<dbReference type="Proteomes" id="UP000248148">
    <property type="component" value="Unassembled WGS sequence"/>
</dbReference>
<dbReference type="SUPFAM" id="SSF51230">
    <property type="entry name" value="Single hybrid motif"/>
    <property type="match status" value="1"/>
</dbReference>
<evidence type="ECO:0000256" key="13">
    <source>
        <dbReference type="PIRSR" id="PIRSR001594-2"/>
    </source>
</evidence>
<reference evidence="20 21" key="1">
    <citation type="submission" date="2018-06" db="EMBL/GenBank/DDBJ databases">
        <title>Genomic Encyclopedia of Archaeal and Bacterial Type Strains, Phase II (KMG-II): from individual species to whole genera.</title>
        <authorList>
            <person name="Goeker M."/>
        </authorList>
    </citation>
    <scope>NUCLEOTIDE SEQUENCE [LARGE SCALE GENOMIC DNA]</scope>
    <source>
        <strain evidence="20 21">JCM 11668</strain>
    </source>
</reference>
<dbReference type="InterPro" id="IPR011054">
    <property type="entry name" value="Rudment_hybrid_motif"/>
</dbReference>
<dbReference type="InterPro" id="IPR005479">
    <property type="entry name" value="CPAse_ATP-bd"/>
</dbReference>
<dbReference type="SUPFAM" id="SSF52440">
    <property type="entry name" value="PreATP-grasp domain"/>
    <property type="match status" value="1"/>
</dbReference>
<proteinExistence type="predicted"/>
<dbReference type="InterPro" id="IPR005482">
    <property type="entry name" value="Biotin_COase_C"/>
</dbReference>